<accession>A0A2H4SCY1</accession>
<evidence type="ECO:0000313" key="1">
    <source>
        <dbReference type="EMBL" id="ATY60953.1"/>
    </source>
</evidence>
<dbReference type="Proteomes" id="UP000323067">
    <property type="component" value="Chromosome vi"/>
</dbReference>
<reference evidence="1 2" key="1">
    <citation type="journal article" date="2017" name="BMC Genomics">
        <title>Chromosome level assembly and secondary metabolite potential of the parasitic fungus Cordyceps militaris.</title>
        <authorList>
            <person name="Kramer G.J."/>
            <person name="Nodwell J.R."/>
        </authorList>
    </citation>
    <scope>NUCLEOTIDE SEQUENCE [LARGE SCALE GENOMIC DNA]</scope>
    <source>
        <strain evidence="1 2">ATCC 34164</strain>
    </source>
</reference>
<dbReference type="VEuPathDB" id="FungiDB:A9K55_005551"/>
<proteinExistence type="predicted"/>
<organism evidence="1 2">
    <name type="scientific">Cordyceps militaris</name>
    <name type="common">Caterpillar fungus</name>
    <name type="synonym">Clavaria militaris</name>
    <dbReference type="NCBI Taxonomy" id="73501"/>
    <lineage>
        <taxon>Eukaryota</taxon>
        <taxon>Fungi</taxon>
        <taxon>Dikarya</taxon>
        <taxon>Ascomycota</taxon>
        <taxon>Pezizomycotina</taxon>
        <taxon>Sordariomycetes</taxon>
        <taxon>Hypocreomycetidae</taxon>
        <taxon>Hypocreales</taxon>
        <taxon>Cordycipitaceae</taxon>
        <taxon>Cordyceps</taxon>
    </lineage>
</organism>
<gene>
    <name evidence="1" type="ORF">A9K55_005551</name>
</gene>
<evidence type="ECO:0000313" key="2">
    <source>
        <dbReference type="Proteomes" id="UP000323067"/>
    </source>
</evidence>
<name>A0A2H4SCY1_CORMI</name>
<protein>
    <submittedName>
        <fullName evidence="1">Nuclear pore</fullName>
    </submittedName>
</protein>
<dbReference type="AlphaFoldDB" id="A0A2H4SCY1"/>
<sequence length="132" mass="14647">MCEQTLLFDNHGDSQVRLSRGTTRYLVCSRALARTPPAQKRQYVDVDAPEDRRTRSATYQIDGDSSLTISTLQMHVCSPSAAHSAPSKYNLSILTSCRVIGCLPGIRSDTLQALFAKLLLLEQSLTWSRFAV</sequence>
<dbReference type="EMBL" id="CP023323">
    <property type="protein sequence ID" value="ATY60953.1"/>
    <property type="molecule type" value="Genomic_DNA"/>
</dbReference>